<dbReference type="PANTHER" id="PTHR15742:SF5">
    <property type="entry name" value="GIRDIN"/>
    <property type="match status" value="1"/>
</dbReference>
<dbReference type="Proteomes" id="UP000735302">
    <property type="component" value="Unassembled WGS sequence"/>
</dbReference>
<feature type="compositionally biased region" description="Basic and acidic residues" evidence="5">
    <location>
        <begin position="1"/>
        <end position="34"/>
    </location>
</feature>
<evidence type="ECO:0000256" key="4">
    <source>
        <dbReference type="ARBA" id="ARBA00023136"/>
    </source>
</evidence>
<dbReference type="GO" id="GO:0010506">
    <property type="term" value="P:regulation of autophagy"/>
    <property type="evidence" value="ECO:0007669"/>
    <property type="project" value="InterPro"/>
</dbReference>
<feature type="compositionally biased region" description="Basic and acidic residues" evidence="5">
    <location>
        <begin position="61"/>
        <end position="86"/>
    </location>
</feature>
<dbReference type="AlphaFoldDB" id="A0AAV3YR75"/>
<evidence type="ECO:0000256" key="5">
    <source>
        <dbReference type="SAM" id="MobiDB-lite"/>
    </source>
</evidence>
<keyword evidence="3" id="KW-0175">Coiled coil</keyword>
<comment type="subcellular location">
    <subcellularLocation>
        <location evidence="1">Membrane</location>
    </subcellularLocation>
</comment>
<evidence type="ECO:0000256" key="2">
    <source>
        <dbReference type="ARBA" id="ARBA00022553"/>
    </source>
</evidence>
<proteinExistence type="predicted"/>
<sequence>MKDLYDSMERENDLKDQLKFSEEEAKMMRRRVSDMDEENESLRVQLQKMSEKASKHKKREKEREKQLEEERKEREVRTANLAKDEGDTGSLSSDVILVVGAEGSDVISSDEPIPITQRKDSTDEDLMNVMQLRIQLEMLEQELLNSHKKLDEMDLENENLQEEVKFLQGRLTAYESQGSGPRDPPPEGSGSAAESYWEEKVRELAAEADDLRWRLIEKDREMERIAVVSGNSYS</sequence>
<evidence type="ECO:0000313" key="8">
    <source>
        <dbReference type="Proteomes" id="UP000735302"/>
    </source>
</evidence>
<evidence type="ECO:0000259" key="6">
    <source>
        <dbReference type="Pfam" id="PF11365"/>
    </source>
</evidence>
<dbReference type="Pfam" id="PF11365">
    <property type="entry name" value="SOGA"/>
    <property type="match status" value="1"/>
</dbReference>
<reference evidence="7 8" key="1">
    <citation type="journal article" date="2021" name="Elife">
        <title>Chloroplast acquisition without the gene transfer in kleptoplastic sea slugs, Plakobranchus ocellatus.</title>
        <authorList>
            <person name="Maeda T."/>
            <person name="Takahashi S."/>
            <person name="Yoshida T."/>
            <person name="Shimamura S."/>
            <person name="Takaki Y."/>
            <person name="Nagai Y."/>
            <person name="Toyoda A."/>
            <person name="Suzuki Y."/>
            <person name="Arimoto A."/>
            <person name="Ishii H."/>
            <person name="Satoh N."/>
            <person name="Nishiyama T."/>
            <person name="Hasebe M."/>
            <person name="Maruyama T."/>
            <person name="Minagawa J."/>
            <person name="Obokata J."/>
            <person name="Shigenobu S."/>
        </authorList>
    </citation>
    <scope>NUCLEOTIDE SEQUENCE [LARGE SCALE GENOMIC DNA]</scope>
</reference>
<evidence type="ECO:0000256" key="3">
    <source>
        <dbReference type="ARBA" id="ARBA00023054"/>
    </source>
</evidence>
<evidence type="ECO:0000256" key="1">
    <source>
        <dbReference type="ARBA" id="ARBA00004370"/>
    </source>
</evidence>
<dbReference type="PANTHER" id="PTHR15742">
    <property type="entry name" value="GIRDIN"/>
    <property type="match status" value="1"/>
</dbReference>
<feature type="domain" description="SOGA coiled-coil" evidence="6">
    <location>
        <begin position="12"/>
        <end position="81"/>
    </location>
</feature>
<accession>A0AAV3YR75</accession>
<dbReference type="InterPro" id="IPR049885">
    <property type="entry name" value="MTCL1-3"/>
</dbReference>
<keyword evidence="2" id="KW-0597">Phosphoprotein</keyword>
<dbReference type="GO" id="GO:0005615">
    <property type="term" value="C:extracellular space"/>
    <property type="evidence" value="ECO:0007669"/>
    <property type="project" value="InterPro"/>
</dbReference>
<comment type="caution">
    <text evidence="7">The sequence shown here is derived from an EMBL/GenBank/DDBJ whole genome shotgun (WGS) entry which is preliminary data.</text>
</comment>
<feature type="region of interest" description="Disordered" evidence="5">
    <location>
        <begin position="1"/>
        <end position="92"/>
    </location>
</feature>
<feature type="region of interest" description="Disordered" evidence="5">
    <location>
        <begin position="170"/>
        <end position="196"/>
    </location>
</feature>
<keyword evidence="4" id="KW-0472">Membrane</keyword>
<dbReference type="GO" id="GO:0016020">
    <property type="term" value="C:membrane"/>
    <property type="evidence" value="ECO:0007669"/>
    <property type="project" value="UniProtKB-SubCell"/>
</dbReference>
<dbReference type="EMBL" id="BLXT01001414">
    <property type="protein sequence ID" value="GFN85426.1"/>
    <property type="molecule type" value="Genomic_DNA"/>
</dbReference>
<organism evidence="7 8">
    <name type="scientific">Plakobranchus ocellatus</name>
    <dbReference type="NCBI Taxonomy" id="259542"/>
    <lineage>
        <taxon>Eukaryota</taxon>
        <taxon>Metazoa</taxon>
        <taxon>Spiralia</taxon>
        <taxon>Lophotrochozoa</taxon>
        <taxon>Mollusca</taxon>
        <taxon>Gastropoda</taxon>
        <taxon>Heterobranchia</taxon>
        <taxon>Euthyneura</taxon>
        <taxon>Panpulmonata</taxon>
        <taxon>Sacoglossa</taxon>
        <taxon>Placobranchoidea</taxon>
        <taxon>Plakobranchidae</taxon>
        <taxon>Plakobranchus</taxon>
    </lineage>
</organism>
<dbReference type="InterPro" id="IPR027881">
    <property type="entry name" value="SOGA_CC"/>
</dbReference>
<gene>
    <name evidence="7" type="ORF">PoB_001193200</name>
</gene>
<name>A0AAV3YR75_9GAST</name>
<keyword evidence="8" id="KW-1185">Reference proteome</keyword>
<protein>
    <submittedName>
        <fullName evidence="7">Sodium/hydrogen exchanger</fullName>
    </submittedName>
</protein>
<evidence type="ECO:0000313" key="7">
    <source>
        <dbReference type="EMBL" id="GFN85426.1"/>
    </source>
</evidence>